<name>A0A6C0JL28_9ZZZZ</name>
<evidence type="ECO:0000256" key="2">
    <source>
        <dbReference type="SAM" id="Phobius"/>
    </source>
</evidence>
<feature type="compositionally biased region" description="Polar residues" evidence="1">
    <location>
        <begin position="103"/>
        <end position="112"/>
    </location>
</feature>
<dbReference type="EMBL" id="MN740432">
    <property type="protein sequence ID" value="QHU06362.1"/>
    <property type="molecule type" value="Genomic_DNA"/>
</dbReference>
<feature type="transmembrane region" description="Helical" evidence="2">
    <location>
        <begin position="206"/>
        <end position="225"/>
    </location>
</feature>
<reference evidence="3" key="1">
    <citation type="journal article" date="2020" name="Nature">
        <title>Giant virus diversity and host interactions through global metagenomics.</title>
        <authorList>
            <person name="Schulz F."/>
            <person name="Roux S."/>
            <person name="Paez-Espino D."/>
            <person name="Jungbluth S."/>
            <person name="Walsh D.A."/>
            <person name="Denef V.J."/>
            <person name="McMahon K.D."/>
            <person name="Konstantinidis K.T."/>
            <person name="Eloe-Fadrosh E.A."/>
            <person name="Kyrpides N.C."/>
            <person name="Woyke T."/>
        </authorList>
    </citation>
    <scope>NUCLEOTIDE SEQUENCE</scope>
    <source>
        <strain evidence="3">GVMAG-M-3300027747-57</strain>
    </source>
</reference>
<evidence type="ECO:0000256" key="1">
    <source>
        <dbReference type="SAM" id="MobiDB-lite"/>
    </source>
</evidence>
<organism evidence="3">
    <name type="scientific">viral metagenome</name>
    <dbReference type="NCBI Taxonomy" id="1070528"/>
    <lineage>
        <taxon>unclassified sequences</taxon>
        <taxon>metagenomes</taxon>
        <taxon>organismal metagenomes</taxon>
    </lineage>
</organism>
<feature type="region of interest" description="Disordered" evidence="1">
    <location>
        <begin position="103"/>
        <end position="134"/>
    </location>
</feature>
<protein>
    <submittedName>
        <fullName evidence="3">Uncharacterized protein</fullName>
    </submittedName>
</protein>
<sequence>MFTYNIGIIVLQVMDTGYITNSDDDSDFDSISKNIEITSSTSSTNNNEIHINMENSISIENIQEETNLIDYTENQFNKKIQFDLNKIRDMQFTNINPNTILYNTRSNSPVTISNNGSRSNSNNSSNNSSDNENIIDYDTDNHNTIISNYGYKKLSYRDVEKMINKYYDLNNDNKFSSEIDILTTFIKAQKNLFVQSKYSTQRKLNCLMFPSLFLSAFITIIAPFIECNHWSTGFISGLNAIIMLCVSFINYLKLETSMENFLQNAKQYDKLETSLELTSSKLLFIDNNKEKSMIVLNKIREIERKINEIKESSNTLIPEDVKVLFPIICSINIFSFIKKVEIYKKNLIIKFKDVKNEIRYILYKLEHYNTDENKERFKNRLSILYEVKNKLKIEIFDLQCAYSHIDSIFTKEIKNAENKKNTLGCILSSVCFWKKARDNSNKELNTTIDKYFQFIFVDE</sequence>
<proteinExistence type="predicted"/>
<feature type="transmembrane region" description="Helical" evidence="2">
    <location>
        <begin position="231"/>
        <end position="252"/>
    </location>
</feature>
<keyword evidence="2" id="KW-1133">Transmembrane helix</keyword>
<dbReference type="AlphaFoldDB" id="A0A6C0JL28"/>
<keyword evidence="2" id="KW-0472">Membrane</keyword>
<accession>A0A6C0JL28</accession>
<evidence type="ECO:0000313" key="3">
    <source>
        <dbReference type="EMBL" id="QHU06362.1"/>
    </source>
</evidence>
<feature type="compositionally biased region" description="Low complexity" evidence="1">
    <location>
        <begin position="113"/>
        <end position="132"/>
    </location>
</feature>
<keyword evidence="2" id="KW-0812">Transmembrane</keyword>